<organism evidence="1 2">
    <name type="scientific">Cryptotermes secundus</name>
    <dbReference type="NCBI Taxonomy" id="105785"/>
    <lineage>
        <taxon>Eukaryota</taxon>
        <taxon>Metazoa</taxon>
        <taxon>Ecdysozoa</taxon>
        <taxon>Arthropoda</taxon>
        <taxon>Hexapoda</taxon>
        <taxon>Insecta</taxon>
        <taxon>Pterygota</taxon>
        <taxon>Neoptera</taxon>
        <taxon>Polyneoptera</taxon>
        <taxon>Dictyoptera</taxon>
        <taxon>Blattodea</taxon>
        <taxon>Blattoidea</taxon>
        <taxon>Termitoidae</taxon>
        <taxon>Kalotermitidae</taxon>
        <taxon>Cryptotermitinae</taxon>
        <taxon>Cryptotermes</taxon>
    </lineage>
</organism>
<keyword evidence="2" id="KW-1185">Reference proteome</keyword>
<dbReference type="Proteomes" id="UP000235965">
    <property type="component" value="Unassembled WGS sequence"/>
</dbReference>
<accession>A0A2J7QNL5</accession>
<protein>
    <submittedName>
        <fullName evidence="1">Uncharacterized protein</fullName>
    </submittedName>
</protein>
<name>A0A2J7QNL5_9NEOP</name>
<evidence type="ECO:0000313" key="2">
    <source>
        <dbReference type="Proteomes" id="UP000235965"/>
    </source>
</evidence>
<reference evidence="1 2" key="1">
    <citation type="submission" date="2017-12" db="EMBL/GenBank/DDBJ databases">
        <title>Hemimetabolous genomes reveal molecular basis of termite eusociality.</title>
        <authorList>
            <person name="Harrison M.C."/>
            <person name="Jongepier E."/>
            <person name="Robertson H.M."/>
            <person name="Arning N."/>
            <person name="Bitard-Feildel T."/>
            <person name="Chao H."/>
            <person name="Childers C.P."/>
            <person name="Dinh H."/>
            <person name="Doddapaneni H."/>
            <person name="Dugan S."/>
            <person name="Gowin J."/>
            <person name="Greiner C."/>
            <person name="Han Y."/>
            <person name="Hu H."/>
            <person name="Hughes D.S.T."/>
            <person name="Huylmans A.-K."/>
            <person name="Kemena C."/>
            <person name="Kremer L.P.M."/>
            <person name="Lee S.L."/>
            <person name="Lopez-Ezquerra A."/>
            <person name="Mallet L."/>
            <person name="Monroy-Kuhn J.M."/>
            <person name="Moser A."/>
            <person name="Murali S.C."/>
            <person name="Muzny D.M."/>
            <person name="Otani S."/>
            <person name="Piulachs M.-D."/>
            <person name="Poelchau M."/>
            <person name="Qu J."/>
            <person name="Schaub F."/>
            <person name="Wada-Katsumata A."/>
            <person name="Worley K.C."/>
            <person name="Xie Q."/>
            <person name="Ylla G."/>
            <person name="Poulsen M."/>
            <person name="Gibbs R.A."/>
            <person name="Schal C."/>
            <person name="Richards S."/>
            <person name="Belles X."/>
            <person name="Korb J."/>
            <person name="Bornberg-Bauer E."/>
        </authorList>
    </citation>
    <scope>NUCLEOTIDE SEQUENCE [LARGE SCALE GENOMIC DNA]</scope>
    <source>
        <tissue evidence="1">Whole body</tissue>
    </source>
</reference>
<sequence>MYIRYWWESQMEGNHWEDQGIFEWAILKWILREIGWDGMVWIDLAQDNDPWGALLITAMNLQVPQNAGKFLSSCTIGGFSRQCQLHE</sequence>
<dbReference type="AlphaFoldDB" id="A0A2J7QNL5"/>
<proteinExistence type="predicted"/>
<evidence type="ECO:0000313" key="1">
    <source>
        <dbReference type="EMBL" id="PNF30178.1"/>
    </source>
</evidence>
<dbReference type="InParanoid" id="A0A2J7QNL5"/>
<comment type="caution">
    <text evidence="1">The sequence shown here is derived from an EMBL/GenBank/DDBJ whole genome shotgun (WGS) entry which is preliminary data.</text>
</comment>
<gene>
    <name evidence="1" type="ORF">B7P43_G18316</name>
</gene>
<dbReference type="EMBL" id="NEVH01012706">
    <property type="protein sequence ID" value="PNF30178.1"/>
    <property type="molecule type" value="Genomic_DNA"/>
</dbReference>